<reference evidence="5 6" key="1">
    <citation type="submission" date="2024-10" db="EMBL/GenBank/DDBJ databases">
        <title>The Natural Products Discovery Center: Release of the First 8490 Sequenced Strains for Exploring Actinobacteria Biosynthetic Diversity.</title>
        <authorList>
            <person name="Kalkreuter E."/>
            <person name="Kautsar S.A."/>
            <person name="Yang D."/>
            <person name="Bader C.D."/>
            <person name="Teijaro C.N."/>
            <person name="Fluegel L."/>
            <person name="Davis C.M."/>
            <person name="Simpson J.R."/>
            <person name="Lauterbach L."/>
            <person name="Steele A.D."/>
            <person name="Gui C."/>
            <person name="Meng S."/>
            <person name="Li G."/>
            <person name="Viehrig K."/>
            <person name="Ye F."/>
            <person name="Su P."/>
            <person name="Kiefer A.F."/>
            <person name="Nichols A."/>
            <person name="Cepeda A.J."/>
            <person name="Yan W."/>
            <person name="Fan B."/>
            <person name="Jiang Y."/>
            <person name="Adhikari A."/>
            <person name="Zheng C.-J."/>
            <person name="Schuster L."/>
            <person name="Cowan T.M."/>
            <person name="Smanski M.J."/>
            <person name="Chevrette M.G."/>
            <person name="De Carvalho L.P.S."/>
            <person name="Shen B."/>
        </authorList>
    </citation>
    <scope>NUCLEOTIDE SEQUENCE [LARGE SCALE GENOMIC DNA]</scope>
    <source>
        <strain evidence="5 6">NPDC007147</strain>
    </source>
</reference>
<evidence type="ECO:0000259" key="4">
    <source>
        <dbReference type="Pfam" id="PF13359"/>
    </source>
</evidence>
<dbReference type="InterPro" id="IPR027806">
    <property type="entry name" value="HARBI1_dom"/>
</dbReference>
<dbReference type="RefSeq" id="WP_388354682.1">
    <property type="nucleotide sequence ID" value="NZ_JBIAFJ010000063.1"/>
</dbReference>
<evidence type="ECO:0000256" key="2">
    <source>
        <dbReference type="ARBA" id="ARBA00022723"/>
    </source>
</evidence>
<feature type="domain" description="DDE Tnp4" evidence="4">
    <location>
        <begin position="48"/>
        <end position="112"/>
    </location>
</feature>
<evidence type="ECO:0000256" key="1">
    <source>
        <dbReference type="ARBA" id="ARBA00001968"/>
    </source>
</evidence>
<organism evidence="5 6">
    <name type="scientific">Streptomyces kebangsaanensis</name>
    <dbReference type="NCBI Taxonomy" id="864058"/>
    <lineage>
        <taxon>Bacteria</taxon>
        <taxon>Bacillati</taxon>
        <taxon>Actinomycetota</taxon>
        <taxon>Actinomycetes</taxon>
        <taxon>Kitasatosporales</taxon>
        <taxon>Streptomycetaceae</taxon>
        <taxon>Streptomyces</taxon>
    </lineage>
</organism>
<keyword evidence="6" id="KW-1185">Reference proteome</keyword>
<sequence>MGAWHEPVRPRIRGGAGPTGRGGAGPTGRQSTRRDRLACPTFPTPHAAVGYKAARNRPLTRSQKLSNKALAAVRAPVEHSFAHLKNWRVLGKVRTDPKWATALVRAMLVLTNHEVAR</sequence>
<name>A0ABW6L3A1_9ACTN</name>
<proteinExistence type="predicted"/>
<comment type="caution">
    <text evidence="5">The sequence shown here is derived from an EMBL/GenBank/DDBJ whole genome shotgun (WGS) entry which is preliminary data.</text>
</comment>
<protein>
    <submittedName>
        <fullName evidence="5">Transposase family protein</fullName>
    </submittedName>
</protein>
<evidence type="ECO:0000313" key="6">
    <source>
        <dbReference type="Proteomes" id="UP001601197"/>
    </source>
</evidence>
<feature type="region of interest" description="Disordered" evidence="3">
    <location>
        <begin position="1"/>
        <end position="44"/>
    </location>
</feature>
<gene>
    <name evidence="5" type="ORF">ACFYNZ_35030</name>
</gene>
<evidence type="ECO:0000313" key="5">
    <source>
        <dbReference type="EMBL" id="MFE9174579.1"/>
    </source>
</evidence>
<accession>A0ABW6L3A1</accession>
<dbReference type="Pfam" id="PF13359">
    <property type="entry name" value="DDE_Tnp_4"/>
    <property type="match status" value="1"/>
</dbReference>
<comment type="cofactor">
    <cofactor evidence="1">
        <name>a divalent metal cation</name>
        <dbReference type="ChEBI" id="CHEBI:60240"/>
    </cofactor>
</comment>
<evidence type="ECO:0000256" key="3">
    <source>
        <dbReference type="SAM" id="MobiDB-lite"/>
    </source>
</evidence>
<keyword evidence="2" id="KW-0479">Metal-binding</keyword>
<feature type="compositionally biased region" description="Gly residues" evidence="3">
    <location>
        <begin position="14"/>
        <end position="26"/>
    </location>
</feature>
<dbReference type="EMBL" id="JBIAFJ010000063">
    <property type="protein sequence ID" value="MFE9174579.1"/>
    <property type="molecule type" value="Genomic_DNA"/>
</dbReference>
<dbReference type="Proteomes" id="UP001601197">
    <property type="component" value="Unassembled WGS sequence"/>
</dbReference>